<organism evidence="8 9">
    <name type="scientific">Arenibacterium halophilum</name>
    <dbReference type="NCBI Taxonomy" id="2583821"/>
    <lineage>
        <taxon>Bacteria</taxon>
        <taxon>Pseudomonadati</taxon>
        <taxon>Pseudomonadota</taxon>
        <taxon>Alphaproteobacteria</taxon>
        <taxon>Rhodobacterales</taxon>
        <taxon>Paracoccaceae</taxon>
        <taxon>Arenibacterium</taxon>
    </lineage>
</organism>
<name>A0ABY2X8T4_9RHOB</name>
<dbReference type="Pfam" id="PF00072">
    <property type="entry name" value="Response_reg"/>
    <property type="match status" value="1"/>
</dbReference>
<dbReference type="SMART" id="SM00448">
    <property type="entry name" value="REC"/>
    <property type="match status" value="1"/>
</dbReference>
<keyword evidence="4" id="KW-0238">DNA-binding</keyword>
<feature type="modified residue" description="4-aspartylphosphate" evidence="6">
    <location>
        <position position="58"/>
    </location>
</feature>
<keyword evidence="3" id="KW-0805">Transcription regulation</keyword>
<feature type="domain" description="Response regulatory" evidence="7">
    <location>
        <begin position="6"/>
        <end position="125"/>
    </location>
</feature>
<accession>A0ABY2X8T4</accession>
<evidence type="ECO:0000256" key="6">
    <source>
        <dbReference type="PROSITE-ProRule" id="PRU00169"/>
    </source>
</evidence>
<dbReference type="PANTHER" id="PTHR48111:SF1">
    <property type="entry name" value="TWO-COMPONENT RESPONSE REGULATOR ORR33"/>
    <property type="match status" value="1"/>
</dbReference>
<evidence type="ECO:0000256" key="2">
    <source>
        <dbReference type="ARBA" id="ARBA00023012"/>
    </source>
</evidence>
<evidence type="ECO:0000256" key="3">
    <source>
        <dbReference type="ARBA" id="ARBA00023015"/>
    </source>
</evidence>
<evidence type="ECO:0000256" key="1">
    <source>
        <dbReference type="ARBA" id="ARBA00022553"/>
    </source>
</evidence>
<evidence type="ECO:0000259" key="7">
    <source>
        <dbReference type="PROSITE" id="PS50110"/>
    </source>
</evidence>
<evidence type="ECO:0000256" key="5">
    <source>
        <dbReference type="ARBA" id="ARBA00023163"/>
    </source>
</evidence>
<dbReference type="InterPro" id="IPR039420">
    <property type="entry name" value="WalR-like"/>
</dbReference>
<evidence type="ECO:0000313" key="9">
    <source>
        <dbReference type="Proteomes" id="UP001191082"/>
    </source>
</evidence>
<keyword evidence="5" id="KW-0804">Transcription</keyword>
<keyword evidence="2" id="KW-0902">Two-component regulatory system</keyword>
<proteinExistence type="predicted"/>
<evidence type="ECO:0000313" key="8">
    <source>
        <dbReference type="EMBL" id="TMV11896.1"/>
    </source>
</evidence>
<sequence length="327" mass="36115">METLMKILAVDDDPIIHDLLKDALSVQGYDDLTCAGSSEEALELIDSARKPFDTFLLDILLPGIDGVELCRRIRERSEYRATPVIMITASRQPNLMQTAFAAGATDYVTKPFDALELGTRVNLASMLSDSLHREALSRHTMEELTKLTRIGFEDRVTLNNVYGVSDFLAIENGLLRSTSGCYALSMFAIQIEGARELFSQLTPPQFRKHLEQVSAAIVDSVNLSTAQIAYAGRGMFVYVQHGRQRIDIKGLCREIESKMSGAWDAAPAGMDRAPDLSGQEVSGNRLWSGMAASNALNAFLTKQEKLPKAKLSDEETLFASMAARMRR</sequence>
<dbReference type="InterPro" id="IPR011006">
    <property type="entry name" value="CheY-like_superfamily"/>
</dbReference>
<dbReference type="EMBL" id="VCPC01000003">
    <property type="protein sequence ID" value="TMV11896.1"/>
    <property type="molecule type" value="Genomic_DNA"/>
</dbReference>
<dbReference type="Gene3D" id="3.40.50.2300">
    <property type="match status" value="1"/>
</dbReference>
<comment type="caution">
    <text evidence="8">The sequence shown here is derived from an EMBL/GenBank/DDBJ whole genome shotgun (WGS) entry which is preliminary data.</text>
</comment>
<dbReference type="InterPro" id="IPR001789">
    <property type="entry name" value="Sig_transdc_resp-reg_receiver"/>
</dbReference>
<gene>
    <name evidence="8" type="ORF">FGK64_16705</name>
</gene>
<keyword evidence="9" id="KW-1185">Reference proteome</keyword>
<dbReference type="PANTHER" id="PTHR48111">
    <property type="entry name" value="REGULATOR OF RPOS"/>
    <property type="match status" value="1"/>
</dbReference>
<evidence type="ECO:0000256" key="4">
    <source>
        <dbReference type="ARBA" id="ARBA00023125"/>
    </source>
</evidence>
<dbReference type="Proteomes" id="UP001191082">
    <property type="component" value="Unassembled WGS sequence"/>
</dbReference>
<dbReference type="PROSITE" id="PS50110">
    <property type="entry name" value="RESPONSE_REGULATORY"/>
    <property type="match status" value="1"/>
</dbReference>
<reference evidence="8 9" key="1">
    <citation type="submission" date="2019-05" db="EMBL/GenBank/DDBJ databases">
        <title>Marivita sp. nov. isolated from sea sediment.</title>
        <authorList>
            <person name="Kim W."/>
        </authorList>
    </citation>
    <scope>NUCLEOTIDE SEQUENCE [LARGE SCALE GENOMIC DNA]</scope>
    <source>
        <strain evidence="8 9">CAU 1492</strain>
    </source>
</reference>
<keyword evidence="1 6" id="KW-0597">Phosphoprotein</keyword>
<protein>
    <submittedName>
        <fullName evidence="8">Response regulator</fullName>
    </submittedName>
</protein>
<dbReference type="SUPFAM" id="SSF52172">
    <property type="entry name" value="CheY-like"/>
    <property type="match status" value="1"/>
</dbReference>